<name>A0A852R5L4_9MICO</name>
<proteinExistence type="predicted"/>
<dbReference type="RefSeq" id="WP_185986893.1">
    <property type="nucleotide sequence ID" value="NZ_BAAALZ010000001.1"/>
</dbReference>
<reference evidence="1 2" key="1">
    <citation type="submission" date="2020-07" db="EMBL/GenBank/DDBJ databases">
        <title>Sequencing the genomes of 1000 actinobacteria strains.</title>
        <authorList>
            <person name="Klenk H.-P."/>
        </authorList>
    </citation>
    <scope>NUCLEOTIDE SEQUENCE [LARGE SCALE GENOMIC DNA]</scope>
    <source>
        <strain evidence="1 2">DSM 17380</strain>
    </source>
</reference>
<evidence type="ECO:0000313" key="2">
    <source>
        <dbReference type="Proteomes" id="UP000586095"/>
    </source>
</evidence>
<dbReference type="EMBL" id="JACCBD010000001">
    <property type="protein sequence ID" value="NYD26795.1"/>
    <property type="molecule type" value="Genomic_DNA"/>
</dbReference>
<gene>
    <name evidence="1" type="ORF">BJ960_001598</name>
</gene>
<dbReference type="AlphaFoldDB" id="A0A852R5L4"/>
<dbReference type="GO" id="GO:0016787">
    <property type="term" value="F:hydrolase activity"/>
    <property type="evidence" value="ECO:0007669"/>
    <property type="project" value="UniProtKB-KW"/>
</dbReference>
<keyword evidence="1" id="KW-0378">Hydrolase</keyword>
<evidence type="ECO:0000313" key="1">
    <source>
        <dbReference type="EMBL" id="NYD26795.1"/>
    </source>
</evidence>
<keyword evidence="2" id="KW-1185">Reference proteome</keyword>
<comment type="caution">
    <text evidence="1">The sequence shown here is derived from an EMBL/GenBank/DDBJ whole genome shotgun (WGS) entry which is preliminary data.</text>
</comment>
<protein>
    <submittedName>
        <fullName evidence="1">Peptidoglycan hydrolase-like protein with peptidoglycan-binding domain</fullName>
    </submittedName>
</protein>
<accession>A0A852R5L4</accession>
<dbReference type="Proteomes" id="UP000586095">
    <property type="component" value="Unassembled WGS sequence"/>
</dbReference>
<sequence>MITTVPITEREFDDARDVDIGVTKQAAPSLTIDASGKLTSFTCSPGQPLASGESVLTVDGEPVISLSLPTPMWRDLSLGDSGTDATAVNDELRRLGYASGPANAVSPETLAGFNQLRVDRGSSTASGPIRASGVLWLPPGTNTVGACTKQVGDVLEPGAAVADLPTGLTKAVLTSLGETAFEGKRELVLGPEALPVPEDGVITDPQTLQKISLSTEYSEAAAESDSSTVEFTAKWRLATAAAASVIPPSPITNLHDGTGCVLVDGHPQGVTVVGSELGQTFVTFEGEGSLGLTVTVAPPATTKCE</sequence>
<organism evidence="1 2">
    <name type="scientific">Leucobacter aridicollis</name>
    <dbReference type="NCBI Taxonomy" id="283878"/>
    <lineage>
        <taxon>Bacteria</taxon>
        <taxon>Bacillati</taxon>
        <taxon>Actinomycetota</taxon>
        <taxon>Actinomycetes</taxon>
        <taxon>Micrococcales</taxon>
        <taxon>Microbacteriaceae</taxon>
        <taxon>Leucobacter</taxon>
    </lineage>
</organism>